<name>A0A2H0BFS5_UNCKA</name>
<keyword evidence="2" id="KW-0472">Membrane</keyword>
<keyword evidence="1" id="KW-0378">Hydrolase</keyword>
<reference evidence="3 4" key="1">
    <citation type="submission" date="2017-09" db="EMBL/GenBank/DDBJ databases">
        <title>Depth-based differentiation of microbial function through sediment-hosted aquifers and enrichment of novel symbionts in the deep terrestrial subsurface.</title>
        <authorList>
            <person name="Probst A.J."/>
            <person name="Ladd B."/>
            <person name="Jarett J.K."/>
            <person name="Geller-Mcgrath D.E."/>
            <person name="Sieber C.M."/>
            <person name="Emerson J.B."/>
            <person name="Anantharaman K."/>
            <person name="Thomas B.C."/>
            <person name="Malmstrom R."/>
            <person name="Stieglmeier M."/>
            <person name="Klingl A."/>
            <person name="Woyke T."/>
            <person name="Ryan C.M."/>
            <person name="Banfield J.F."/>
        </authorList>
    </citation>
    <scope>NUCLEOTIDE SEQUENCE [LARGE SCALE GENOMIC DNA]</scope>
    <source>
        <strain evidence="3">CG22_combo_CG10-13_8_21_14_all_39_12</strain>
    </source>
</reference>
<organism evidence="3 4">
    <name type="scientific">candidate division WWE3 bacterium CG22_combo_CG10-13_8_21_14_all_39_12</name>
    <dbReference type="NCBI Taxonomy" id="1975094"/>
    <lineage>
        <taxon>Bacteria</taxon>
        <taxon>Katanobacteria</taxon>
    </lineage>
</organism>
<dbReference type="NCBIfam" id="TIGR01076">
    <property type="entry name" value="sortase_fam"/>
    <property type="match status" value="1"/>
</dbReference>
<gene>
    <name evidence="3" type="ORF">COX05_02545</name>
</gene>
<evidence type="ECO:0000313" key="4">
    <source>
        <dbReference type="Proteomes" id="UP000228495"/>
    </source>
</evidence>
<dbReference type="Pfam" id="PF04203">
    <property type="entry name" value="Sortase"/>
    <property type="match status" value="1"/>
</dbReference>
<dbReference type="InterPro" id="IPR023365">
    <property type="entry name" value="Sortase_dom-sf"/>
</dbReference>
<accession>A0A2H0BFS5</accession>
<proteinExistence type="predicted"/>
<dbReference type="Gene3D" id="2.40.260.10">
    <property type="entry name" value="Sortase"/>
    <property type="match status" value="1"/>
</dbReference>
<dbReference type="GO" id="GO:0016787">
    <property type="term" value="F:hydrolase activity"/>
    <property type="evidence" value="ECO:0007669"/>
    <property type="project" value="UniProtKB-KW"/>
</dbReference>
<dbReference type="CDD" id="cd05830">
    <property type="entry name" value="Sortase_E"/>
    <property type="match status" value="1"/>
</dbReference>
<evidence type="ECO:0008006" key="5">
    <source>
        <dbReference type="Google" id="ProtNLM"/>
    </source>
</evidence>
<evidence type="ECO:0000256" key="2">
    <source>
        <dbReference type="SAM" id="Phobius"/>
    </source>
</evidence>
<dbReference type="SUPFAM" id="SSF63817">
    <property type="entry name" value="Sortase"/>
    <property type="match status" value="1"/>
</dbReference>
<dbReference type="Proteomes" id="UP000228495">
    <property type="component" value="Unassembled WGS sequence"/>
</dbReference>
<dbReference type="AlphaFoldDB" id="A0A2H0BFS5"/>
<keyword evidence="2" id="KW-0812">Transmembrane</keyword>
<feature type="transmembrane region" description="Helical" evidence="2">
    <location>
        <begin position="12"/>
        <end position="34"/>
    </location>
</feature>
<dbReference type="InterPro" id="IPR042003">
    <property type="entry name" value="Sortase_E"/>
</dbReference>
<keyword evidence="2" id="KW-1133">Transmembrane helix</keyword>
<comment type="caution">
    <text evidence="3">The sequence shown here is derived from an EMBL/GenBank/DDBJ whole genome shotgun (WGS) entry which is preliminary data.</text>
</comment>
<protein>
    <recommendedName>
        <fullName evidence="5">Sortase</fullName>
    </recommendedName>
</protein>
<evidence type="ECO:0000313" key="3">
    <source>
        <dbReference type="EMBL" id="PIP56526.1"/>
    </source>
</evidence>
<sequence length="241" mass="26439">MIESKLNLKRIAGIVLIVIGLSGFSYLLWVYVIWSNTLPVFPSESISDIFGTQSVYANSGGFGDLLANNTGEDVEPLYRLPVEQKGVVKGLQDKNNDGISITIPRLGITDARIALDVNGQDEKIYDSVLTQSIAHLANSAYPGQEGNTFLFGHSMLPLLASNNYESIFTNLPQMKAGDVVSIAMDNHIYTYEITHTGVVEPSDVFIMNQPKNKHMITLMTCIPPGFANQRYIAVGNLIEVK</sequence>
<evidence type="ECO:0000256" key="1">
    <source>
        <dbReference type="ARBA" id="ARBA00022801"/>
    </source>
</evidence>
<dbReference type="InterPro" id="IPR005754">
    <property type="entry name" value="Sortase"/>
</dbReference>
<dbReference type="EMBL" id="PCSU01000040">
    <property type="protein sequence ID" value="PIP56526.1"/>
    <property type="molecule type" value="Genomic_DNA"/>
</dbReference>